<dbReference type="RefSeq" id="WP_138348628.1">
    <property type="nucleotide sequence ID" value="NZ_SROY01000002.1"/>
</dbReference>
<evidence type="ECO:0000256" key="6">
    <source>
        <dbReference type="ARBA" id="ARBA00022833"/>
    </source>
</evidence>
<keyword evidence="5 8" id="KW-0378">Hydrolase</keyword>
<comment type="caution">
    <text evidence="10">The sequence shown here is derived from an EMBL/GenBank/DDBJ whole genome shotgun (WGS) entry which is preliminary data.</text>
</comment>
<name>A0A5R9PH74_9GAMM</name>
<evidence type="ECO:0000256" key="7">
    <source>
        <dbReference type="ARBA" id="ARBA00048045"/>
    </source>
</evidence>
<feature type="binding site" evidence="8">
    <location>
        <position position="92"/>
    </location>
    <ligand>
        <name>Zn(2+)</name>
        <dbReference type="ChEBI" id="CHEBI:29105"/>
        <note>catalytic</note>
    </ligand>
</feature>
<dbReference type="CDD" id="cd01285">
    <property type="entry name" value="nucleoside_deaminase"/>
    <property type="match status" value="1"/>
</dbReference>
<proteinExistence type="inferred from homology"/>
<dbReference type="STRING" id="1123377.GCA_000423885_02152"/>
<evidence type="ECO:0000313" key="11">
    <source>
        <dbReference type="Proteomes" id="UP000308508"/>
    </source>
</evidence>
<feature type="active site" description="Proton donor" evidence="8">
    <location>
        <position position="64"/>
    </location>
</feature>
<keyword evidence="11" id="KW-1185">Reference proteome</keyword>
<feature type="binding site" evidence="8">
    <location>
        <position position="62"/>
    </location>
    <ligand>
        <name>Zn(2+)</name>
        <dbReference type="ChEBI" id="CHEBI:29105"/>
        <note>catalytic</note>
    </ligand>
</feature>
<keyword evidence="4 8" id="KW-0479">Metal-binding</keyword>
<dbReference type="FunFam" id="3.40.140.10:FF:000050">
    <property type="entry name" value="tRNA-specific adenosine deaminase"/>
    <property type="match status" value="1"/>
</dbReference>
<evidence type="ECO:0000313" key="10">
    <source>
        <dbReference type="EMBL" id="TLX22353.1"/>
    </source>
</evidence>
<dbReference type="InterPro" id="IPR016192">
    <property type="entry name" value="APOBEC/CMP_deaminase_Zn-bd"/>
</dbReference>
<evidence type="ECO:0000256" key="2">
    <source>
        <dbReference type="ARBA" id="ARBA00011738"/>
    </source>
</evidence>
<dbReference type="NCBIfam" id="NF008113">
    <property type="entry name" value="PRK10860.1"/>
    <property type="match status" value="1"/>
</dbReference>
<evidence type="ECO:0000256" key="1">
    <source>
        <dbReference type="ARBA" id="ARBA00010669"/>
    </source>
</evidence>
<dbReference type="PROSITE" id="PS51747">
    <property type="entry name" value="CYT_DCMP_DEAMINASES_2"/>
    <property type="match status" value="1"/>
</dbReference>
<dbReference type="GO" id="GO:0052717">
    <property type="term" value="F:tRNA-specific adenosine-34 deaminase activity"/>
    <property type="evidence" value="ECO:0007669"/>
    <property type="project" value="UniProtKB-UniRule"/>
</dbReference>
<evidence type="ECO:0000256" key="8">
    <source>
        <dbReference type="HAMAP-Rule" id="MF_00972"/>
    </source>
</evidence>
<dbReference type="Gene3D" id="3.40.140.10">
    <property type="entry name" value="Cytidine Deaminase, domain 2"/>
    <property type="match status" value="1"/>
</dbReference>
<dbReference type="InterPro" id="IPR016193">
    <property type="entry name" value="Cytidine_deaminase-like"/>
</dbReference>
<dbReference type="Pfam" id="PF00383">
    <property type="entry name" value="dCMP_cyt_deam_1"/>
    <property type="match status" value="1"/>
</dbReference>
<dbReference type="EMBL" id="SROY01000002">
    <property type="protein sequence ID" value="TLX22353.1"/>
    <property type="molecule type" value="Genomic_DNA"/>
</dbReference>
<dbReference type="PROSITE" id="PS00903">
    <property type="entry name" value="CYT_DCMP_DEAMINASES_1"/>
    <property type="match status" value="1"/>
</dbReference>
<organism evidence="10 11">
    <name type="scientific">Thermomonas fusca</name>
    <dbReference type="NCBI Taxonomy" id="215690"/>
    <lineage>
        <taxon>Bacteria</taxon>
        <taxon>Pseudomonadati</taxon>
        <taxon>Pseudomonadota</taxon>
        <taxon>Gammaproteobacteria</taxon>
        <taxon>Lysobacterales</taxon>
        <taxon>Lysobacteraceae</taxon>
        <taxon>Thermomonas</taxon>
    </lineage>
</organism>
<evidence type="ECO:0000259" key="9">
    <source>
        <dbReference type="PROSITE" id="PS51747"/>
    </source>
</evidence>
<dbReference type="GO" id="GO:0002100">
    <property type="term" value="P:tRNA wobble adenosine to inosine editing"/>
    <property type="evidence" value="ECO:0007669"/>
    <property type="project" value="UniProtKB-UniRule"/>
</dbReference>
<dbReference type="AlphaFoldDB" id="A0A5R9PH74"/>
<dbReference type="GO" id="GO:0008270">
    <property type="term" value="F:zinc ion binding"/>
    <property type="evidence" value="ECO:0007669"/>
    <property type="project" value="UniProtKB-UniRule"/>
</dbReference>
<keyword evidence="3 8" id="KW-0819">tRNA processing</keyword>
<dbReference type="Proteomes" id="UP000308508">
    <property type="component" value="Unassembled WGS sequence"/>
</dbReference>
<dbReference type="InterPro" id="IPR002125">
    <property type="entry name" value="CMP_dCMP_dom"/>
</dbReference>
<evidence type="ECO:0000256" key="3">
    <source>
        <dbReference type="ARBA" id="ARBA00022694"/>
    </source>
</evidence>
<dbReference type="HAMAP" id="MF_00972">
    <property type="entry name" value="tRNA_aden_deaminase"/>
    <property type="match status" value="1"/>
</dbReference>
<comment type="catalytic activity">
    <reaction evidence="7 8">
        <text>adenosine(34) in tRNA + H2O + H(+) = inosine(34) in tRNA + NH4(+)</text>
        <dbReference type="Rhea" id="RHEA:43168"/>
        <dbReference type="Rhea" id="RHEA-COMP:10373"/>
        <dbReference type="Rhea" id="RHEA-COMP:10374"/>
        <dbReference type="ChEBI" id="CHEBI:15377"/>
        <dbReference type="ChEBI" id="CHEBI:15378"/>
        <dbReference type="ChEBI" id="CHEBI:28938"/>
        <dbReference type="ChEBI" id="CHEBI:74411"/>
        <dbReference type="ChEBI" id="CHEBI:82852"/>
        <dbReference type="EC" id="3.5.4.33"/>
    </reaction>
</comment>
<dbReference type="EC" id="3.5.4.33" evidence="8"/>
<sequence length="164" mass="17535">MTDPDSTTTSDHAWMRHALALAERAQREDDEIPVGAVVVDVDDNLVGEGWNRNIAECDPSAHAEIVAMRRAGQALGNHRLVGCTLYVTLEPCAMCAMAMVHARVARVVFGAFDPKTGAAGSVFDLLADPRHNHRVEVIGGVLAEVSGPMLTAYFRARRGKGASG</sequence>
<evidence type="ECO:0000256" key="4">
    <source>
        <dbReference type="ARBA" id="ARBA00022723"/>
    </source>
</evidence>
<comment type="subunit">
    <text evidence="2 8">Homodimer.</text>
</comment>
<dbReference type="PANTHER" id="PTHR11079:SF202">
    <property type="entry name" value="TRNA-SPECIFIC ADENOSINE DEAMINASE"/>
    <property type="match status" value="1"/>
</dbReference>
<comment type="cofactor">
    <cofactor evidence="8">
        <name>Zn(2+)</name>
        <dbReference type="ChEBI" id="CHEBI:29105"/>
    </cofactor>
    <text evidence="8">Binds 1 zinc ion per subunit.</text>
</comment>
<dbReference type="InterPro" id="IPR028883">
    <property type="entry name" value="tRNA_aden_deaminase"/>
</dbReference>
<protein>
    <recommendedName>
        <fullName evidence="8">tRNA-specific adenosine deaminase</fullName>
        <ecNumber evidence="8">3.5.4.33</ecNumber>
    </recommendedName>
</protein>
<feature type="binding site" evidence="8">
    <location>
        <position position="95"/>
    </location>
    <ligand>
        <name>Zn(2+)</name>
        <dbReference type="ChEBI" id="CHEBI:29105"/>
        <note>catalytic</note>
    </ligand>
</feature>
<dbReference type="SUPFAM" id="SSF53927">
    <property type="entry name" value="Cytidine deaminase-like"/>
    <property type="match status" value="1"/>
</dbReference>
<accession>A0A5R9PH74</accession>
<comment type="function">
    <text evidence="8">Catalyzes the deamination of adenosine to inosine at the wobble position 34 of tRNA(Arg2).</text>
</comment>
<reference evidence="10 11" key="1">
    <citation type="submission" date="2019-04" db="EMBL/GenBank/DDBJ databases">
        <authorList>
            <person name="Grouzdev D.S."/>
            <person name="Nazina T.N."/>
        </authorList>
    </citation>
    <scope>NUCLEOTIDE SEQUENCE [LARGE SCALE GENOMIC DNA]</scope>
    <source>
        <strain evidence="10 11">SHC 3-19</strain>
    </source>
</reference>
<gene>
    <name evidence="8 10" type="primary">tadA</name>
    <name evidence="10" type="ORF">E5S66_07545</name>
</gene>
<evidence type="ECO:0000256" key="5">
    <source>
        <dbReference type="ARBA" id="ARBA00022801"/>
    </source>
</evidence>
<feature type="domain" description="CMP/dCMP-type deaminase" evidence="9">
    <location>
        <begin position="9"/>
        <end position="136"/>
    </location>
</feature>
<keyword evidence="6 8" id="KW-0862">Zinc</keyword>
<comment type="similarity">
    <text evidence="1">Belongs to the cytidine and deoxycytidylate deaminase family. ADAT2 subfamily.</text>
</comment>
<dbReference type="PANTHER" id="PTHR11079">
    <property type="entry name" value="CYTOSINE DEAMINASE FAMILY MEMBER"/>
    <property type="match status" value="1"/>
</dbReference>